<comment type="function">
    <text evidence="5">Modulates RecA activity.</text>
</comment>
<evidence type="ECO:0000256" key="1">
    <source>
        <dbReference type="ARBA" id="ARBA00004496"/>
    </source>
</evidence>
<evidence type="ECO:0000256" key="4">
    <source>
        <dbReference type="ARBA" id="ARBA00022490"/>
    </source>
</evidence>
<gene>
    <name evidence="5" type="primary">recX</name>
    <name evidence="7" type="ORF">COX64_05290</name>
</gene>
<keyword evidence="4 5" id="KW-0963">Cytoplasm</keyword>
<dbReference type="InterPro" id="IPR036388">
    <property type="entry name" value="WH-like_DNA-bd_sf"/>
</dbReference>
<dbReference type="InterPro" id="IPR003783">
    <property type="entry name" value="Regulatory_RecX"/>
</dbReference>
<comment type="subcellular location">
    <subcellularLocation>
        <location evidence="1 5">Cytoplasm</location>
    </subcellularLocation>
</comment>
<dbReference type="AlphaFoldDB" id="A0A2M7W0M4"/>
<evidence type="ECO:0000256" key="2">
    <source>
        <dbReference type="ARBA" id="ARBA00009695"/>
    </source>
</evidence>
<name>A0A2M7W0M4_9BACT</name>
<evidence type="ECO:0000256" key="3">
    <source>
        <dbReference type="ARBA" id="ARBA00018111"/>
    </source>
</evidence>
<feature type="domain" description="RecX third three-helical" evidence="6">
    <location>
        <begin position="167"/>
        <end position="209"/>
    </location>
</feature>
<dbReference type="EMBL" id="PFQB01000137">
    <property type="protein sequence ID" value="PJA11849.1"/>
    <property type="molecule type" value="Genomic_DNA"/>
</dbReference>
<evidence type="ECO:0000313" key="7">
    <source>
        <dbReference type="EMBL" id="PJA11849.1"/>
    </source>
</evidence>
<protein>
    <recommendedName>
        <fullName evidence="3 5">Regulatory protein RecX</fullName>
    </recommendedName>
</protein>
<dbReference type="Proteomes" id="UP000228952">
    <property type="component" value="Unassembled WGS sequence"/>
</dbReference>
<comment type="caution">
    <text evidence="7">The sequence shown here is derived from an EMBL/GenBank/DDBJ whole genome shotgun (WGS) entry which is preliminary data.</text>
</comment>
<organism evidence="7 8">
    <name type="scientific">Candidatus Dojkabacteria bacterium CG_4_10_14_0_2_um_filter_Dojkabacteria_WS6_41_15</name>
    <dbReference type="NCBI Taxonomy" id="2014249"/>
    <lineage>
        <taxon>Bacteria</taxon>
        <taxon>Candidatus Dojkabacteria</taxon>
    </lineage>
</organism>
<dbReference type="PANTHER" id="PTHR33602:SF1">
    <property type="entry name" value="REGULATORY PROTEIN RECX FAMILY PROTEIN"/>
    <property type="match status" value="1"/>
</dbReference>
<dbReference type="InterPro" id="IPR053925">
    <property type="entry name" value="RecX_HTH_3rd"/>
</dbReference>
<proteinExistence type="inferred from homology"/>
<accession>A0A2M7W0M4</accession>
<evidence type="ECO:0000256" key="5">
    <source>
        <dbReference type="HAMAP-Rule" id="MF_01114"/>
    </source>
</evidence>
<sequence>MLHVITQISQAVKNIERVNIYLNGKFWLGLSKNNLVSLRLFKGQQLSELERREVERTAFDSNNIHKAVNYMRIRPRSCAEVRDYLVLRRKIAVEEAENVVSYLQNQELLSDEKFALWYVEYKSQTGVNGINKIKTELLQKKVNLKIINEVLEKIYGDGEFQQGQLVKIKEFAEKVTKTIKAKDSYELKSKLIQRLLARGFKYAEIKEVLKTLHL</sequence>
<evidence type="ECO:0000259" key="6">
    <source>
        <dbReference type="Pfam" id="PF21981"/>
    </source>
</evidence>
<dbReference type="Gene3D" id="1.10.10.10">
    <property type="entry name" value="Winged helix-like DNA-binding domain superfamily/Winged helix DNA-binding domain"/>
    <property type="match status" value="3"/>
</dbReference>
<dbReference type="HAMAP" id="MF_01114">
    <property type="entry name" value="RecX"/>
    <property type="match status" value="1"/>
</dbReference>
<dbReference type="PANTHER" id="PTHR33602">
    <property type="entry name" value="REGULATORY PROTEIN RECX FAMILY PROTEIN"/>
    <property type="match status" value="1"/>
</dbReference>
<dbReference type="Pfam" id="PF21981">
    <property type="entry name" value="RecX_HTH3"/>
    <property type="match status" value="1"/>
</dbReference>
<dbReference type="GO" id="GO:0006282">
    <property type="term" value="P:regulation of DNA repair"/>
    <property type="evidence" value="ECO:0007669"/>
    <property type="project" value="UniProtKB-UniRule"/>
</dbReference>
<comment type="similarity">
    <text evidence="2 5">Belongs to the RecX family.</text>
</comment>
<dbReference type="GO" id="GO:0005737">
    <property type="term" value="C:cytoplasm"/>
    <property type="evidence" value="ECO:0007669"/>
    <property type="project" value="UniProtKB-SubCell"/>
</dbReference>
<evidence type="ECO:0000313" key="8">
    <source>
        <dbReference type="Proteomes" id="UP000228952"/>
    </source>
</evidence>
<reference evidence="8" key="1">
    <citation type="submission" date="2017-09" db="EMBL/GenBank/DDBJ databases">
        <title>Depth-based differentiation of microbial function through sediment-hosted aquifers and enrichment of novel symbionts in the deep terrestrial subsurface.</title>
        <authorList>
            <person name="Probst A.J."/>
            <person name="Ladd B."/>
            <person name="Jarett J.K."/>
            <person name="Geller-Mcgrath D.E."/>
            <person name="Sieber C.M.K."/>
            <person name="Emerson J.B."/>
            <person name="Anantharaman K."/>
            <person name="Thomas B.C."/>
            <person name="Malmstrom R."/>
            <person name="Stieglmeier M."/>
            <person name="Klingl A."/>
            <person name="Woyke T."/>
            <person name="Ryan C.M."/>
            <person name="Banfield J.F."/>
        </authorList>
    </citation>
    <scope>NUCLEOTIDE SEQUENCE [LARGE SCALE GENOMIC DNA]</scope>
</reference>